<gene>
    <name evidence="3" type="primary">leuD</name>
    <name evidence="5" type="ORF">E7Z75_00415</name>
</gene>
<reference evidence="5" key="1">
    <citation type="submission" date="2019-04" db="EMBL/GenBank/DDBJ databases">
        <title>Evolution of Biomass-Degrading Anaerobic Consortia Revealed by Metagenomics.</title>
        <authorList>
            <person name="Peng X."/>
        </authorList>
    </citation>
    <scope>NUCLEOTIDE SEQUENCE</scope>
    <source>
        <strain evidence="5">SIG14</strain>
    </source>
</reference>
<dbReference type="PANTHER" id="PTHR43345">
    <property type="entry name" value="3-ISOPROPYLMALATE DEHYDRATASE SMALL SUBUNIT 2-RELATED-RELATED"/>
    <property type="match status" value="1"/>
</dbReference>
<evidence type="ECO:0000313" key="5">
    <source>
        <dbReference type="EMBL" id="MBE6511601.1"/>
    </source>
</evidence>
<comment type="caution">
    <text evidence="5">The sequence shown here is derived from an EMBL/GenBank/DDBJ whole genome shotgun (WGS) entry which is preliminary data.</text>
</comment>
<evidence type="ECO:0000259" key="4">
    <source>
        <dbReference type="Pfam" id="PF00694"/>
    </source>
</evidence>
<dbReference type="PANTHER" id="PTHR43345:SF2">
    <property type="entry name" value="3-ISOPROPYLMALATE DEHYDRATASE SMALL SUBUNIT 1"/>
    <property type="match status" value="1"/>
</dbReference>
<dbReference type="HAMAP" id="MF_01032">
    <property type="entry name" value="LeuD_type2"/>
    <property type="match status" value="1"/>
</dbReference>
<comment type="subunit">
    <text evidence="3">Heterodimer of LeuC and LeuD.</text>
</comment>
<keyword evidence="2 3" id="KW-0456">Lyase</keyword>
<feature type="domain" description="Aconitase A/isopropylmalate dehydratase small subunit swivel" evidence="4">
    <location>
        <begin position="46"/>
        <end position="98"/>
    </location>
</feature>
<comment type="caution">
    <text evidence="3">Lacks conserved residue(s) required for the propagation of feature annotation.</text>
</comment>
<dbReference type="GO" id="GO:0009098">
    <property type="term" value="P:L-leucine biosynthetic process"/>
    <property type="evidence" value="ECO:0007669"/>
    <property type="project" value="UniProtKB-UniRule"/>
</dbReference>
<dbReference type="InterPro" id="IPR015928">
    <property type="entry name" value="Aconitase/3IPM_dehydase_swvl"/>
</dbReference>
<comment type="pathway">
    <text evidence="3">Amino-acid biosynthesis; L-leucine biosynthesis; L-leucine from 3-methyl-2-oxobutanoate: step 2/4.</text>
</comment>
<evidence type="ECO:0000256" key="2">
    <source>
        <dbReference type="ARBA" id="ARBA00023239"/>
    </source>
</evidence>
<dbReference type="FunFam" id="3.20.19.10:FF:000007">
    <property type="entry name" value="Isopropylmalate/citramalate isomerase small subunit"/>
    <property type="match status" value="1"/>
</dbReference>
<dbReference type="AlphaFoldDB" id="A0A8T3VQL6"/>
<proteinExistence type="inferred from homology"/>
<comment type="catalytic activity">
    <reaction evidence="3">
        <text>(2R,3S)-3-isopropylmalate = (2S)-2-isopropylmalate</text>
        <dbReference type="Rhea" id="RHEA:32287"/>
        <dbReference type="ChEBI" id="CHEBI:1178"/>
        <dbReference type="ChEBI" id="CHEBI:35121"/>
        <dbReference type="EC" id="4.2.1.33"/>
    </reaction>
</comment>
<comment type="function">
    <text evidence="3">Catalyzes the isomerization between 2-isopropylmalate and 3-isopropylmalate, via the formation of 2-isopropylmaleate.</text>
</comment>
<evidence type="ECO:0000256" key="3">
    <source>
        <dbReference type="HAMAP-Rule" id="MF_01032"/>
    </source>
</evidence>
<keyword evidence="3" id="KW-0028">Amino-acid biosynthesis</keyword>
<sequence>MKGKVWKFGNDIDTDIILPGRYLIYTDEERLSEHCMEGLVSDFKSKVNEGDFILGGSNFGCGSSREHAPIAIKGCGISAVIAESFARIFYRNATNVGVPLLEAPGVSELIGDGENIEVDMEKGLIVSESGKEIEFKKLPPFMLEILESGGLINYLKNQKDE</sequence>
<dbReference type="NCBIfam" id="TIGR02087">
    <property type="entry name" value="LEUD_arch"/>
    <property type="match status" value="1"/>
</dbReference>
<dbReference type="InterPro" id="IPR050075">
    <property type="entry name" value="LeuD"/>
</dbReference>
<dbReference type="EMBL" id="SUTG01000001">
    <property type="protein sequence ID" value="MBE6511601.1"/>
    <property type="molecule type" value="Genomic_DNA"/>
</dbReference>
<dbReference type="Proteomes" id="UP000732619">
    <property type="component" value="Unassembled WGS sequence"/>
</dbReference>
<evidence type="ECO:0000256" key="1">
    <source>
        <dbReference type="ARBA" id="ARBA00009869"/>
    </source>
</evidence>
<dbReference type="InterPro" id="IPR033940">
    <property type="entry name" value="IPMI_Swivel"/>
</dbReference>
<keyword evidence="3" id="KW-0100">Branched-chain amino acid biosynthesis</keyword>
<keyword evidence="3" id="KW-0432">Leucine biosynthesis</keyword>
<dbReference type="InterPro" id="IPR000573">
    <property type="entry name" value="AconitaseA/IPMdHydase_ssu_swvl"/>
</dbReference>
<name>A0A8T3VQL6_METOL</name>
<accession>A0A8T3VQL6</accession>
<dbReference type="SUPFAM" id="SSF52016">
    <property type="entry name" value="LeuD/IlvD-like"/>
    <property type="match status" value="1"/>
</dbReference>
<dbReference type="CDD" id="cd01577">
    <property type="entry name" value="IPMI_Swivel"/>
    <property type="match status" value="1"/>
</dbReference>
<dbReference type="InterPro" id="IPR011827">
    <property type="entry name" value="LeuD_type2/HacB/DmdB"/>
</dbReference>
<dbReference type="Pfam" id="PF00694">
    <property type="entry name" value="Aconitase_C"/>
    <property type="match status" value="1"/>
</dbReference>
<dbReference type="GO" id="GO:0003861">
    <property type="term" value="F:3-isopropylmalate dehydratase activity"/>
    <property type="evidence" value="ECO:0007669"/>
    <property type="project" value="UniProtKB-UniRule"/>
</dbReference>
<dbReference type="EC" id="4.2.1.33" evidence="3"/>
<protein>
    <recommendedName>
        <fullName evidence="3">3-isopropylmalate dehydratase small subunit</fullName>
        <ecNumber evidence="3">4.2.1.33</ecNumber>
    </recommendedName>
    <alternativeName>
        <fullName evidence="3">Alpha-IPM isomerase</fullName>
        <shortName evidence="3">IPMI</shortName>
    </alternativeName>
    <alternativeName>
        <fullName evidence="3">Isopropylmalate isomerase</fullName>
    </alternativeName>
</protein>
<comment type="similarity">
    <text evidence="1 3">Belongs to the LeuD family. LeuD type 2 subfamily.</text>
</comment>
<evidence type="ECO:0000313" key="6">
    <source>
        <dbReference type="Proteomes" id="UP000732619"/>
    </source>
</evidence>
<organism evidence="5 6">
    <name type="scientific">Methanobrevibacter olleyae</name>
    <dbReference type="NCBI Taxonomy" id="294671"/>
    <lineage>
        <taxon>Archaea</taxon>
        <taxon>Methanobacteriati</taxon>
        <taxon>Methanobacteriota</taxon>
        <taxon>Methanomada group</taxon>
        <taxon>Methanobacteria</taxon>
        <taxon>Methanobacteriales</taxon>
        <taxon>Methanobacteriaceae</taxon>
        <taxon>Methanobrevibacter</taxon>
    </lineage>
</organism>
<dbReference type="Gene3D" id="3.20.19.10">
    <property type="entry name" value="Aconitase, domain 4"/>
    <property type="match status" value="1"/>
</dbReference>